<dbReference type="InterPro" id="IPR008844">
    <property type="entry name" value="Spore_GerAC-like"/>
</dbReference>
<organism evidence="10 11">
    <name type="scientific">Cohnella cellulosilytica</name>
    <dbReference type="NCBI Taxonomy" id="986710"/>
    <lineage>
        <taxon>Bacteria</taxon>
        <taxon>Bacillati</taxon>
        <taxon>Bacillota</taxon>
        <taxon>Bacilli</taxon>
        <taxon>Bacillales</taxon>
        <taxon>Paenibacillaceae</taxon>
        <taxon>Cohnella</taxon>
    </lineage>
</organism>
<keyword evidence="5" id="KW-0472">Membrane</keyword>
<evidence type="ECO:0000256" key="6">
    <source>
        <dbReference type="ARBA" id="ARBA00023139"/>
    </source>
</evidence>
<keyword evidence="11" id="KW-1185">Reference proteome</keyword>
<dbReference type="Proteomes" id="UP001596378">
    <property type="component" value="Unassembled WGS sequence"/>
</dbReference>
<evidence type="ECO:0000259" key="9">
    <source>
        <dbReference type="Pfam" id="PF25198"/>
    </source>
</evidence>
<keyword evidence="7" id="KW-0449">Lipoprotein</keyword>
<evidence type="ECO:0000313" key="11">
    <source>
        <dbReference type="Proteomes" id="UP001596378"/>
    </source>
</evidence>
<proteinExistence type="inferred from homology"/>
<evidence type="ECO:0000313" key="10">
    <source>
        <dbReference type="EMBL" id="MFC7153391.1"/>
    </source>
</evidence>
<dbReference type="Pfam" id="PF05504">
    <property type="entry name" value="Spore_GerAC"/>
    <property type="match status" value="1"/>
</dbReference>
<dbReference type="Gene3D" id="3.30.300.210">
    <property type="entry name" value="Nutrient germinant receptor protein C, domain 3"/>
    <property type="match status" value="1"/>
</dbReference>
<dbReference type="InterPro" id="IPR057336">
    <property type="entry name" value="GerAC_N"/>
</dbReference>
<keyword evidence="3" id="KW-0309">Germination</keyword>
<comment type="caution">
    <text evidence="10">The sequence shown here is derived from an EMBL/GenBank/DDBJ whole genome shotgun (WGS) entry which is preliminary data.</text>
</comment>
<gene>
    <name evidence="10" type="ORF">ACFQMJ_33110</name>
</gene>
<evidence type="ECO:0000259" key="8">
    <source>
        <dbReference type="Pfam" id="PF05504"/>
    </source>
</evidence>
<dbReference type="EMBL" id="JBHTAI010000034">
    <property type="protein sequence ID" value="MFC7153391.1"/>
    <property type="molecule type" value="Genomic_DNA"/>
</dbReference>
<comment type="similarity">
    <text evidence="2">Belongs to the GerABKC lipoprotein family.</text>
</comment>
<protein>
    <submittedName>
        <fullName evidence="10">Ger(X)C family spore germination protein</fullName>
    </submittedName>
</protein>
<feature type="domain" description="Spore germination protein N-terminal" evidence="9">
    <location>
        <begin position="18"/>
        <end position="188"/>
    </location>
</feature>
<evidence type="ECO:0000256" key="3">
    <source>
        <dbReference type="ARBA" id="ARBA00022544"/>
    </source>
</evidence>
<evidence type="ECO:0000256" key="5">
    <source>
        <dbReference type="ARBA" id="ARBA00023136"/>
    </source>
</evidence>
<keyword evidence="6" id="KW-0564">Palmitate</keyword>
<evidence type="ECO:0000256" key="1">
    <source>
        <dbReference type="ARBA" id="ARBA00004635"/>
    </source>
</evidence>
<accession>A0ABW2FMT7</accession>
<evidence type="ECO:0000256" key="4">
    <source>
        <dbReference type="ARBA" id="ARBA00022729"/>
    </source>
</evidence>
<sequence length="378" mass="42201">MSVLMLLACAASGCTDFIEPNQLAFVMGTAVDHADDGEVEVSHQIVIPTQKSGPFGGSGDSDSFVVMSAKGKNVFEAIHKVQKKMTRRLMPSHRQLIAISEQYFQKNDVSTLFDKLNRDPANNLRDITVLVKGDLAKNFLLLDHPMEHLSSIATGKEMEINGMNRFSTRQFIIDSLSEGTRPLVPVLQIEQVKVRSKETGPIAALSGFAALNKKLKIAGFLNDAEGAGAVWMSGKGTFHAITLPWKNGKDTLSFRLTHLRRRIDSTDGPDSRRVVLTVMAQAYLLENTTSLDLSETHYMLEVQKYMNDKISEDLQLTMDKVQEWGSDVFGIGEYLHRSSPYWWKSQKDDWDHKFEDLDVTVRSNIQLRSVGASGTSFN</sequence>
<dbReference type="Gene3D" id="6.20.190.10">
    <property type="entry name" value="Nutrient germinant receptor protein C, domain 1"/>
    <property type="match status" value="1"/>
</dbReference>
<comment type="subcellular location">
    <subcellularLocation>
        <location evidence="1">Membrane</location>
        <topology evidence="1">Lipid-anchor</topology>
    </subcellularLocation>
</comment>
<feature type="domain" description="Spore germination GerAC-like C-terminal" evidence="8">
    <location>
        <begin position="206"/>
        <end position="371"/>
    </location>
</feature>
<name>A0ABW2FMT7_9BACL</name>
<dbReference type="InterPro" id="IPR046953">
    <property type="entry name" value="Spore_GerAC-like_C"/>
</dbReference>
<dbReference type="Pfam" id="PF25198">
    <property type="entry name" value="Spore_GerAC_N"/>
    <property type="match status" value="1"/>
</dbReference>
<dbReference type="RefSeq" id="WP_378107713.1">
    <property type="nucleotide sequence ID" value="NZ_JBHSUP010000026.1"/>
</dbReference>
<reference evidence="11" key="1">
    <citation type="journal article" date="2019" name="Int. J. Syst. Evol. Microbiol.">
        <title>The Global Catalogue of Microorganisms (GCM) 10K type strain sequencing project: providing services to taxonomists for standard genome sequencing and annotation.</title>
        <authorList>
            <consortium name="The Broad Institute Genomics Platform"/>
            <consortium name="The Broad Institute Genome Sequencing Center for Infectious Disease"/>
            <person name="Wu L."/>
            <person name="Ma J."/>
        </authorList>
    </citation>
    <scope>NUCLEOTIDE SEQUENCE [LARGE SCALE GENOMIC DNA]</scope>
    <source>
        <strain evidence="11">KCTC 12907</strain>
    </source>
</reference>
<dbReference type="NCBIfam" id="TIGR02887">
    <property type="entry name" value="spore_ger_x_C"/>
    <property type="match status" value="1"/>
</dbReference>
<evidence type="ECO:0000256" key="2">
    <source>
        <dbReference type="ARBA" id="ARBA00007886"/>
    </source>
</evidence>
<dbReference type="InterPro" id="IPR038501">
    <property type="entry name" value="Spore_GerAC_C_sf"/>
</dbReference>
<dbReference type="PANTHER" id="PTHR35789">
    <property type="entry name" value="SPORE GERMINATION PROTEIN B3"/>
    <property type="match status" value="1"/>
</dbReference>
<dbReference type="PANTHER" id="PTHR35789:SF1">
    <property type="entry name" value="SPORE GERMINATION PROTEIN B3"/>
    <property type="match status" value="1"/>
</dbReference>
<evidence type="ECO:0000256" key="7">
    <source>
        <dbReference type="ARBA" id="ARBA00023288"/>
    </source>
</evidence>
<keyword evidence="4" id="KW-0732">Signal</keyword>